<reference evidence="4 5" key="1">
    <citation type="submission" date="2011-11" db="EMBL/GenBank/DDBJ databases">
        <title>The Genome Sequence of Fusarium oxysporum PHW815.</title>
        <authorList>
            <consortium name="The Broad Institute Genome Sequencing Platform"/>
            <person name="Ma L.-J."/>
            <person name="Gale L.R."/>
            <person name="Schwartz D.C."/>
            <person name="Zhou S."/>
            <person name="Corby-Kistler H."/>
            <person name="Young S.K."/>
            <person name="Zeng Q."/>
            <person name="Gargeya S."/>
            <person name="Fitzgerald M."/>
            <person name="Haas B."/>
            <person name="Abouelleil A."/>
            <person name="Alvarado L."/>
            <person name="Arachchi H.M."/>
            <person name="Berlin A."/>
            <person name="Brown A."/>
            <person name="Chapman S.B."/>
            <person name="Chen Z."/>
            <person name="Dunbar C."/>
            <person name="Freedman E."/>
            <person name="Gearin G."/>
            <person name="Goldberg J."/>
            <person name="Griggs A."/>
            <person name="Gujja S."/>
            <person name="Heiman D."/>
            <person name="Howarth C."/>
            <person name="Larson L."/>
            <person name="Lui A."/>
            <person name="MacDonald P.J.P."/>
            <person name="Montmayeur A."/>
            <person name="Murphy C."/>
            <person name="Neiman D."/>
            <person name="Pearson M."/>
            <person name="Priest M."/>
            <person name="Roberts A."/>
            <person name="Saif S."/>
            <person name="Shea T."/>
            <person name="Shenoy N."/>
            <person name="Sisk P."/>
            <person name="Stolte C."/>
            <person name="Sykes S."/>
            <person name="Wortman J."/>
            <person name="Nusbaum C."/>
            <person name="Birren B."/>
        </authorList>
    </citation>
    <scope>NUCLEOTIDE SEQUENCE [LARGE SCALE GENOMIC DNA]</scope>
    <source>
        <strain evidence="4 5">54005</strain>
    </source>
</reference>
<feature type="transmembrane region" description="Helical" evidence="2">
    <location>
        <begin position="293"/>
        <end position="311"/>
    </location>
</feature>
<feature type="transmembrane region" description="Helical" evidence="2">
    <location>
        <begin position="244"/>
        <end position="263"/>
    </location>
</feature>
<dbReference type="AlphaFoldDB" id="X0CD99"/>
<dbReference type="OrthoDB" id="3533814at2759"/>
<keyword evidence="5" id="KW-1185">Reference proteome</keyword>
<keyword evidence="1" id="KW-0175">Coiled coil</keyword>
<dbReference type="InterPro" id="IPR046529">
    <property type="entry name" value="DUF6594"/>
</dbReference>
<keyword evidence="2" id="KW-0472">Membrane</keyword>
<evidence type="ECO:0000256" key="1">
    <source>
        <dbReference type="SAM" id="Coils"/>
    </source>
</evidence>
<dbReference type="PANTHER" id="PTHR34502:SF3">
    <property type="entry name" value="DUF6594 DOMAIN-CONTAINING PROTEIN"/>
    <property type="match status" value="1"/>
</dbReference>
<evidence type="ECO:0000313" key="4">
    <source>
        <dbReference type="EMBL" id="EXK88794.1"/>
    </source>
</evidence>
<name>X0CD99_FUSOX</name>
<feature type="transmembrane region" description="Helical" evidence="2">
    <location>
        <begin position="270"/>
        <end position="287"/>
    </location>
</feature>
<feature type="coiled-coil region" evidence="1">
    <location>
        <begin position="90"/>
        <end position="120"/>
    </location>
</feature>
<keyword evidence="2" id="KW-1133">Transmembrane helix</keyword>
<evidence type="ECO:0000313" key="5">
    <source>
        <dbReference type="Proteomes" id="UP000030663"/>
    </source>
</evidence>
<evidence type="ECO:0000256" key="2">
    <source>
        <dbReference type="SAM" id="Phobius"/>
    </source>
</evidence>
<proteinExistence type="predicted"/>
<organism evidence="4 5">
    <name type="scientific">Fusarium oxysporum f. sp. raphani 54005</name>
    <dbReference type="NCBI Taxonomy" id="1089458"/>
    <lineage>
        <taxon>Eukaryota</taxon>
        <taxon>Fungi</taxon>
        <taxon>Dikarya</taxon>
        <taxon>Ascomycota</taxon>
        <taxon>Pezizomycotina</taxon>
        <taxon>Sordariomycetes</taxon>
        <taxon>Hypocreomycetidae</taxon>
        <taxon>Hypocreales</taxon>
        <taxon>Nectriaceae</taxon>
        <taxon>Fusarium</taxon>
        <taxon>Fusarium oxysporum species complex</taxon>
    </lineage>
</organism>
<dbReference type="Proteomes" id="UP000030663">
    <property type="component" value="Unassembled WGS sequence"/>
</dbReference>
<evidence type="ECO:0000259" key="3">
    <source>
        <dbReference type="Pfam" id="PF20237"/>
    </source>
</evidence>
<dbReference type="HOGENOM" id="CLU_051118_3_2_1"/>
<keyword evidence="2" id="KW-0812">Transmembrane</keyword>
<dbReference type="EMBL" id="JH658379">
    <property type="protein sequence ID" value="EXK88794.1"/>
    <property type="molecule type" value="Genomic_DNA"/>
</dbReference>
<sequence length="314" mass="35209">MTNDIERGSSETTIKPTFVRSVLTWASSWRVPGAFSLKSQNEQASGVSSDTERITVEDRRKGYPRFSALMAGHSSFQIYRRFSDLRTRLLLLTQDEIVELEEQLNQIDQAEKSALFLASRREDRNSDRSVITTKLRSALSAYDELLEGSQRSLKYESPHEKYVSSLQRWLSGNSCIARSETKFLKNSDDLLSLCPGEDGIVAWLERNVCDKVVRRFSRSSENISNDPHVQIFSRSSTMRVARAILSPLIVFLLLAPVVICNMIDSQPARLAIMIISTAAFVCCMSLLTNAKTVELAVAGATYTTVMIVFVSNTD</sequence>
<protein>
    <recommendedName>
        <fullName evidence="3">DUF6594 domain-containing protein</fullName>
    </recommendedName>
</protein>
<gene>
    <name evidence="4" type="ORF">FOQG_08084</name>
</gene>
<accession>X0CD99</accession>
<dbReference type="PANTHER" id="PTHR34502">
    <property type="entry name" value="DUF6594 DOMAIN-CONTAINING PROTEIN-RELATED"/>
    <property type="match status" value="1"/>
</dbReference>
<feature type="domain" description="DUF6594" evidence="3">
    <location>
        <begin position="63"/>
        <end position="306"/>
    </location>
</feature>
<dbReference type="Pfam" id="PF20237">
    <property type="entry name" value="DUF6594"/>
    <property type="match status" value="1"/>
</dbReference>